<sequence>MDSRGPNQPLASLRLYFLPENTPDGRRDSHGEMTRYKYLQGLSDYATKLFEIDSRRSIESSGWPLRANRIEHSARFDRGKKHIVEAELILSHNNAITAATIPLRGGKDGVNSSTWEGKKERDIGKGDGETETKYGLEFHVPT</sequence>
<proteinExistence type="predicted"/>
<reference evidence="2 3" key="1">
    <citation type="submission" date="2015-07" db="EMBL/GenBank/DDBJ databases">
        <title>The genome of Dufourea novaeangliae.</title>
        <authorList>
            <person name="Pan H."/>
            <person name="Kapheim K."/>
        </authorList>
    </citation>
    <scope>NUCLEOTIDE SEQUENCE [LARGE SCALE GENOMIC DNA]</scope>
    <source>
        <strain evidence="2">0120121106</strain>
        <tissue evidence="2">Whole body</tissue>
    </source>
</reference>
<evidence type="ECO:0000313" key="3">
    <source>
        <dbReference type="Proteomes" id="UP000076502"/>
    </source>
</evidence>
<dbReference type="EMBL" id="KQ434829">
    <property type="protein sequence ID" value="KZC07681.1"/>
    <property type="molecule type" value="Genomic_DNA"/>
</dbReference>
<gene>
    <name evidence="2" type="ORF">WN55_08001</name>
</gene>
<accession>A0A154P763</accession>
<evidence type="ECO:0000256" key="1">
    <source>
        <dbReference type="SAM" id="MobiDB-lite"/>
    </source>
</evidence>
<dbReference type="STRING" id="178035.A0A154P763"/>
<feature type="compositionally biased region" description="Basic and acidic residues" evidence="1">
    <location>
        <begin position="116"/>
        <end position="131"/>
    </location>
</feature>
<keyword evidence="3" id="KW-1185">Reference proteome</keyword>
<evidence type="ECO:0000313" key="2">
    <source>
        <dbReference type="EMBL" id="KZC07681.1"/>
    </source>
</evidence>
<organism evidence="2 3">
    <name type="scientific">Dufourea novaeangliae</name>
    <name type="common">Sweat bee</name>
    <dbReference type="NCBI Taxonomy" id="178035"/>
    <lineage>
        <taxon>Eukaryota</taxon>
        <taxon>Metazoa</taxon>
        <taxon>Ecdysozoa</taxon>
        <taxon>Arthropoda</taxon>
        <taxon>Hexapoda</taxon>
        <taxon>Insecta</taxon>
        <taxon>Pterygota</taxon>
        <taxon>Neoptera</taxon>
        <taxon>Endopterygota</taxon>
        <taxon>Hymenoptera</taxon>
        <taxon>Apocrita</taxon>
        <taxon>Aculeata</taxon>
        <taxon>Apoidea</taxon>
        <taxon>Anthophila</taxon>
        <taxon>Halictidae</taxon>
        <taxon>Rophitinae</taxon>
        <taxon>Dufourea</taxon>
    </lineage>
</organism>
<protein>
    <submittedName>
        <fullName evidence="2">Uncharacterized protein</fullName>
    </submittedName>
</protein>
<dbReference type="Proteomes" id="UP000076502">
    <property type="component" value="Unassembled WGS sequence"/>
</dbReference>
<name>A0A154P763_DUFNO</name>
<feature type="region of interest" description="Disordered" evidence="1">
    <location>
        <begin position="107"/>
        <end position="131"/>
    </location>
</feature>
<dbReference type="AlphaFoldDB" id="A0A154P763"/>